<dbReference type="SUPFAM" id="SSF52151">
    <property type="entry name" value="FabD/lysophospholipase-like"/>
    <property type="match status" value="1"/>
</dbReference>
<keyword evidence="5" id="KW-0732">Signal</keyword>
<evidence type="ECO:0000313" key="8">
    <source>
        <dbReference type="Proteomes" id="UP000434870"/>
    </source>
</evidence>
<dbReference type="Pfam" id="PF01734">
    <property type="entry name" value="Patatin"/>
    <property type="match status" value="1"/>
</dbReference>
<dbReference type="EMBL" id="WBVP01000023">
    <property type="protein sequence ID" value="KAB2823435.1"/>
    <property type="molecule type" value="Genomic_DNA"/>
</dbReference>
<evidence type="ECO:0000256" key="2">
    <source>
        <dbReference type="ARBA" id="ARBA00022963"/>
    </source>
</evidence>
<dbReference type="GO" id="GO:0006508">
    <property type="term" value="P:proteolysis"/>
    <property type="evidence" value="ECO:0007669"/>
    <property type="project" value="UniProtKB-KW"/>
</dbReference>
<feature type="short sequence motif" description="GXGXXG" evidence="4">
    <location>
        <begin position="35"/>
        <end position="40"/>
    </location>
</feature>
<dbReference type="InterPro" id="IPR016035">
    <property type="entry name" value="Acyl_Trfase/lysoPLipase"/>
</dbReference>
<comment type="caution">
    <text evidence="7">The sequence shown here is derived from an EMBL/GenBank/DDBJ whole genome shotgun (WGS) entry which is preliminary data.</text>
</comment>
<dbReference type="GO" id="GO:0008233">
    <property type="term" value="F:peptidase activity"/>
    <property type="evidence" value="ECO:0007669"/>
    <property type="project" value="UniProtKB-KW"/>
</dbReference>
<dbReference type="InterPro" id="IPR050301">
    <property type="entry name" value="NTE"/>
</dbReference>
<dbReference type="PANTHER" id="PTHR14226:SF29">
    <property type="entry name" value="NEUROPATHY TARGET ESTERASE SWS"/>
    <property type="match status" value="1"/>
</dbReference>
<dbReference type="GO" id="GO:0016042">
    <property type="term" value="P:lipid catabolic process"/>
    <property type="evidence" value="ECO:0007669"/>
    <property type="project" value="UniProtKB-UniRule"/>
</dbReference>
<dbReference type="PANTHER" id="PTHR14226">
    <property type="entry name" value="NEUROPATHY TARGET ESTERASE/SWISS CHEESE D.MELANOGASTER"/>
    <property type="match status" value="1"/>
</dbReference>
<evidence type="ECO:0000259" key="6">
    <source>
        <dbReference type="PROSITE" id="PS51635"/>
    </source>
</evidence>
<keyword evidence="2 4" id="KW-0442">Lipid degradation</keyword>
<dbReference type="Pfam" id="PF07244">
    <property type="entry name" value="POTRA"/>
    <property type="match status" value="1"/>
</dbReference>
<protein>
    <submittedName>
        <fullName evidence="7">Serine protease</fullName>
    </submittedName>
</protein>
<organism evidence="7 8">
    <name type="scientific">Aliivibrio finisterrensis</name>
    <dbReference type="NCBI Taxonomy" id="511998"/>
    <lineage>
        <taxon>Bacteria</taxon>
        <taxon>Pseudomonadati</taxon>
        <taxon>Pseudomonadota</taxon>
        <taxon>Gammaproteobacteria</taxon>
        <taxon>Vibrionales</taxon>
        <taxon>Vibrionaceae</taxon>
        <taxon>Aliivibrio</taxon>
    </lineage>
</organism>
<feature type="signal peptide" evidence="5">
    <location>
        <begin position="1"/>
        <end position="22"/>
    </location>
</feature>
<evidence type="ECO:0000313" key="7">
    <source>
        <dbReference type="EMBL" id="KAB2823435.1"/>
    </source>
</evidence>
<dbReference type="Gene3D" id="3.40.1090.10">
    <property type="entry name" value="Cytosolic phospholipase A2 catalytic domain"/>
    <property type="match status" value="2"/>
</dbReference>
<feature type="active site" description="Nucleophile" evidence="4">
    <location>
        <position position="64"/>
    </location>
</feature>
<feature type="chain" id="PRO_5027106734" evidence="5">
    <location>
        <begin position="23"/>
        <end position="755"/>
    </location>
</feature>
<dbReference type="RefSeq" id="WP_151656444.1">
    <property type="nucleotide sequence ID" value="NZ_WBVP01000023.1"/>
</dbReference>
<dbReference type="InterPro" id="IPR002641">
    <property type="entry name" value="PNPLA_dom"/>
</dbReference>
<dbReference type="PROSITE" id="PS51635">
    <property type="entry name" value="PNPLA"/>
    <property type="match status" value="1"/>
</dbReference>
<keyword evidence="7" id="KW-0645">Protease</keyword>
<dbReference type="GO" id="GO:0019867">
    <property type="term" value="C:outer membrane"/>
    <property type="evidence" value="ECO:0007669"/>
    <property type="project" value="InterPro"/>
</dbReference>
<dbReference type="Gene3D" id="2.40.160.50">
    <property type="entry name" value="membrane protein fhac: a member of the omp85/tpsb transporter family"/>
    <property type="match status" value="1"/>
</dbReference>
<dbReference type="Proteomes" id="UP000434870">
    <property type="component" value="Unassembled WGS sequence"/>
</dbReference>
<evidence type="ECO:0000256" key="5">
    <source>
        <dbReference type="SAM" id="SignalP"/>
    </source>
</evidence>
<dbReference type="AlphaFoldDB" id="A0A6N6RPL2"/>
<feature type="domain" description="PNPLA" evidence="6">
    <location>
        <begin position="31"/>
        <end position="223"/>
    </location>
</feature>
<gene>
    <name evidence="7" type="ORF">F8B77_15650</name>
</gene>
<dbReference type="Gene3D" id="3.10.20.310">
    <property type="entry name" value="membrane protein fhac"/>
    <property type="match status" value="1"/>
</dbReference>
<feature type="active site" description="Proton acceptor" evidence="4">
    <location>
        <position position="210"/>
    </location>
</feature>
<feature type="short sequence motif" description="GXSXG" evidence="4">
    <location>
        <begin position="62"/>
        <end position="66"/>
    </location>
</feature>
<evidence type="ECO:0000256" key="4">
    <source>
        <dbReference type="PROSITE-ProRule" id="PRU01161"/>
    </source>
</evidence>
<evidence type="ECO:0000256" key="1">
    <source>
        <dbReference type="ARBA" id="ARBA00022801"/>
    </source>
</evidence>
<reference evidence="7 8" key="1">
    <citation type="submission" date="2019-09" db="EMBL/GenBank/DDBJ databases">
        <title>Genome of Aliivibrio finisterrensis LMG 23869 (type strain).</title>
        <authorList>
            <person name="Bowman J.P."/>
        </authorList>
    </citation>
    <scope>NUCLEOTIDE SEQUENCE [LARGE SCALE GENOMIC DNA]</scope>
    <source>
        <strain evidence="7 8">LMG 23869</strain>
    </source>
</reference>
<dbReference type="CDD" id="cd07205">
    <property type="entry name" value="Pat_PNPLA6_PNPLA7_NTE1_like"/>
    <property type="match status" value="1"/>
</dbReference>
<evidence type="ECO:0000256" key="3">
    <source>
        <dbReference type="ARBA" id="ARBA00023098"/>
    </source>
</evidence>
<keyword evidence="3 4" id="KW-0443">Lipid metabolism</keyword>
<feature type="short sequence motif" description="DGA/G" evidence="4">
    <location>
        <begin position="210"/>
        <end position="212"/>
    </location>
</feature>
<proteinExistence type="predicted"/>
<sequence>MRFKPLLFSSIFLYLSSSVALAIETRPKIGLVLAGGGAKGAAHIGVLKALEEMKIPIDYITGTSMGAYIGGLYASGLSADEIEVFIDSIDWNSGFVDKVERSERQIRDKEYEDRYQIGTDIGFSFTELKAPKGFVQGQNMAKILRTTSGNVPYLESFDDLPIPFRAVATDIEKLEPVILDHGNLAEAMMASMSVPGALPPVEYEGRLLVDGGSVNNMPVDIAREMGADIIIAVDIGSDYLEAKDISSYLSVMGQLTNYIVKNSTLQQEKLLDEKDILLSPHVGKMETAEFGRMPFAYDKGYDIAYEKHKVLDKLVISEKAYQAYSDNKHKKTEQLIRGNSLPINKLQLENKSLYTEKMLLDRLNIKEGQTYTADELEAHIRDLYVIDRFERVDYYYKEAREGNHDLVVEVKEKSWGPNYLDFRFALEDDFDNQSKYSLGMSINFTDIQLTGFRDNRSELRVNFELGTDKLISAELYTPFLINQLLFTSFKSTYNVEQKKFSLSGNELSSIDNDFPLEYSDLVLEAAFGLQGRLWSDFRVGGRYTKGDVSFSSVSSIGASYTREGVFAQYRLDTLDNYTFPTKGFYVRSEYLYSHDNVDDSVIDIDGTKDSVIEFTVNTRAAWTYSRHTFVGNFEYGIVENKKGDLQLEPKSLGGFLRLSGTPKDSLTGQNLVFTSLVYRYRLMDNDFGLFQSPIYLGASVENGGLWNEEHFSDAPIYTAGSIFAGIDSPIGPIILAYGRTEQNHESVYLSIGATL</sequence>
<dbReference type="InterPro" id="IPR010827">
    <property type="entry name" value="BamA/TamA_POTRA"/>
</dbReference>
<keyword evidence="1 4" id="KW-0378">Hydrolase</keyword>
<accession>A0A6N6RPL2</accession>
<name>A0A6N6RPL2_9GAMM</name>